<accession>A0AAN8UTM1</accession>
<keyword evidence="2" id="KW-1185">Reference proteome</keyword>
<dbReference type="Proteomes" id="UP001370490">
    <property type="component" value="Unassembled WGS sequence"/>
</dbReference>
<evidence type="ECO:0000313" key="2">
    <source>
        <dbReference type="Proteomes" id="UP001370490"/>
    </source>
</evidence>
<sequence>MFSSLSTLKTRFPESNNVPTVLLWAKLKVDTFDDQTAFPSPSKTTKFPSLPTVKLFSGFWARVKNPRAKVPPAETIV</sequence>
<gene>
    <name evidence="1" type="ORF">RJ641_017356</name>
</gene>
<evidence type="ECO:0000313" key="1">
    <source>
        <dbReference type="EMBL" id="KAK6918934.1"/>
    </source>
</evidence>
<name>A0AAN8UTM1_9MAGN</name>
<comment type="caution">
    <text evidence="1">The sequence shown here is derived from an EMBL/GenBank/DDBJ whole genome shotgun (WGS) entry which is preliminary data.</text>
</comment>
<proteinExistence type="predicted"/>
<reference evidence="1 2" key="1">
    <citation type="submission" date="2023-12" db="EMBL/GenBank/DDBJ databases">
        <title>A high-quality genome assembly for Dillenia turbinata (Dilleniales).</title>
        <authorList>
            <person name="Chanderbali A."/>
        </authorList>
    </citation>
    <scope>NUCLEOTIDE SEQUENCE [LARGE SCALE GENOMIC DNA]</scope>
    <source>
        <strain evidence="1">LSX21</strain>
        <tissue evidence="1">Leaf</tissue>
    </source>
</reference>
<organism evidence="1 2">
    <name type="scientific">Dillenia turbinata</name>
    <dbReference type="NCBI Taxonomy" id="194707"/>
    <lineage>
        <taxon>Eukaryota</taxon>
        <taxon>Viridiplantae</taxon>
        <taxon>Streptophyta</taxon>
        <taxon>Embryophyta</taxon>
        <taxon>Tracheophyta</taxon>
        <taxon>Spermatophyta</taxon>
        <taxon>Magnoliopsida</taxon>
        <taxon>eudicotyledons</taxon>
        <taxon>Gunneridae</taxon>
        <taxon>Pentapetalae</taxon>
        <taxon>Dilleniales</taxon>
        <taxon>Dilleniaceae</taxon>
        <taxon>Dillenia</taxon>
    </lineage>
</organism>
<dbReference type="EMBL" id="JBAMMX010000022">
    <property type="protein sequence ID" value="KAK6918934.1"/>
    <property type="molecule type" value="Genomic_DNA"/>
</dbReference>
<dbReference type="AlphaFoldDB" id="A0AAN8UTM1"/>
<protein>
    <submittedName>
        <fullName evidence="1">Uncharacterized protein</fullName>
    </submittedName>
</protein>